<evidence type="ECO:0000313" key="2">
    <source>
        <dbReference type="Proteomes" id="UP000663891"/>
    </source>
</evidence>
<protein>
    <submittedName>
        <fullName evidence="1">Uncharacterized protein</fullName>
    </submittedName>
</protein>
<dbReference type="EMBL" id="CAJNON010001532">
    <property type="protein sequence ID" value="CAF1469522.1"/>
    <property type="molecule type" value="Genomic_DNA"/>
</dbReference>
<reference evidence="1" key="1">
    <citation type="submission" date="2021-02" db="EMBL/GenBank/DDBJ databases">
        <authorList>
            <person name="Nowell W R."/>
        </authorList>
    </citation>
    <scope>NUCLEOTIDE SEQUENCE</scope>
</reference>
<name>A0A815QYP1_9BILA</name>
<proteinExistence type="predicted"/>
<dbReference type="Proteomes" id="UP000663891">
    <property type="component" value="Unassembled WGS sequence"/>
</dbReference>
<feature type="non-terminal residue" evidence="1">
    <location>
        <position position="40"/>
    </location>
</feature>
<evidence type="ECO:0000313" key="1">
    <source>
        <dbReference type="EMBL" id="CAF1469522.1"/>
    </source>
</evidence>
<organism evidence="1 2">
    <name type="scientific">Adineta steineri</name>
    <dbReference type="NCBI Taxonomy" id="433720"/>
    <lineage>
        <taxon>Eukaryota</taxon>
        <taxon>Metazoa</taxon>
        <taxon>Spiralia</taxon>
        <taxon>Gnathifera</taxon>
        <taxon>Rotifera</taxon>
        <taxon>Eurotatoria</taxon>
        <taxon>Bdelloidea</taxon>
        <taxon>Adinetida</taxon>
        <taxon>Adinetidae</taxon>
        <taxon>Adineta</taxon>
    </lineage>
</organism>
<dbReference type="AlphaFoldDB" id="A0A815QYP1"/>
<accession>A0A815QYP1</accession>
<sequence length="40" mass="4514">MNFFSRRADQCRNEMLSLMECNCILLGIVCTLSLSDEASV</sequence>
<gene>
    <name evidence="1" type="ORF">VCS650_LOCUS40529</name>
</gene>
<comment type="caution">
    <text evidence="1">The sequence shown here is derived from an EMBL/GenBank/DDBJ whole genome shotgun (WGS) entry which is preliminary data.</text>
</comment>